<dbReference type="Pfam" id="PF03028">
    <property type="entry name" value="Dynein_heavy"/>
    <property type="match status" value="1"/>
</dbReference>
<accession>A0A822DDS7</accession>
<dbReference type="GO" id="GO:0030286">
    <property type="term" value="C:dynein complex"/>
    <property type="evidence" value="ECO:0007669"/>
    <property type="project" value="InterPro"/>
</dbReference>
<dbReference type="PANTHER" id="PTHR22878:SF63">
    <property type="entry name" value="DYNEIN AXONEMAL HEAVY CHAIN 10"/>
    <property type="match status" value="1"/>
</dbReference>
<gene>
    <name evidence="2" type="ORF">QYT958_LOCUS43054</name>
</gene>
<feature type="non-terminal residue" evidence="2">
    <location>
        <position position="65"/>
    </location>
</feature>
<feature type="non-terminal residue" evidence="2">
    <location>
        <position position="1"/>
    </location>
</feature>
<evidence type="ECO:0000259" key="1">
    <source>
        <dbReference type="Pfam" id="PF03028"/>
    </source>
</evidence>
<dbReference type="InterPro" id="IPR004273">
    <property type="entry name" value="Dynein_heavy_D6_P-loop"/>
</dbReference>
<sequence>RSEFGVSKVKLLAMGQGQEKVAINLIEQSVSRGYWLMLQNCHLLVKWLIDLEKHLDKLSKPHPDF</sequence>
<dbReference type="EMBL" id="CAJOBR010058876">
    <property type="protein sequence ID" value="CAF5067966.1"/>
    <property type="molecule type" value="Genomic_DNA"/>
</dbReference>
<feature type="domain" description="Dynein heavy chain region D6 P-loop" evidence="1">
    <location>
        <begin position="7"/>
        <end position="65"/>
    </location>
</feature>
<dbReference type="AlphaFoldDB" id="A0A822DDS7"/>
<dbReference type="InterPro" id="IPR027417">
    <property type="entry name" value="P-loop_NTPase"/>
</dbReference>
<dbReference type="GO" id="GO:0008569">
    <property type="term" value="F:minus-end-directed microtubule motor activity"/>
    <property type="evidence" value="ECO:0007669"/>
    <property type="project" value="InterPro"/>
</dbReference>
<dbReference type="GO" id="GO:0051959">
    <property type="term" value="F:dynein light intermediate chain binding"/>
    <property type="evidence" value="ECO:0007669"/>
    <property type="project" value="InterPro"/>
</dbReference>
<proteinExistence type="predicted"/>
<protein>
    <recommendedName>
        <fullName evidence="1">Dynein heavy chain region D6 P-loop domain-containing protein</fullName>
    </recommendedName>
</protein>
<organism evidence="2 3">
    <name type="scientific">Rotaria socialis</name>
    <dbReference type="NCBI Taxonomy" id="392032"/>
    <lineage>
        <taxon>Eukaryota</taxon>
        <taxon>Metazoa</taxon>
        <taxon>Spiralia</taxon>
        <taxon>Gnathifera</taxon>
        <taxon>Rotifera</taxon>
        <taxon>Eurotatoria</taxon>
        <taxon>Bdelloidea</taxon>
        <taxon>Philodinida</taxon>
        <taxon>Philodinidae</taxon>
        <taxon>Rotaria</taxon>
    </lineage>
</organism>
<evidence type="ECO:0000313" key="2">
    <source>
        <dbReference type="EMBL" id="CAF5067966.1"/>
    </source>
</evidence>
<dbReference type="PANTHER" id="PTHR22878">
    <property type="entry name" value="DYNEIN HEAVY CHAIN 6, AXONEMAL-LIKE-RELATED"/>
    <property type="match status" value="1"/>
</dbReference>
<comment type="caution">
    <text evidence="2">The sequence shown here is derived from an EMBL/GenBank/DDBJ whole genome shotgun (WGS) entry which is preliminary data.</text>
</comment>
<name>A0A822DDS7_9BILA</name>
<dbReference type="InterPro" id="IPR026983">
    <property type="entry name" value="DHC"/>
</dbReference>
<dbReference type="GO" id="GO:0007018">
    <property type="term" value="P:microtubule-based movement"/>
    <property type="evidence" value="ECO:0007669"/>
    <property type="project" value="InterPro"/>
</dbReference>
<dbReference type="GO" id="GO:0045505">
    <property type="term" value="F:dynein intermediate chain binding"/>
    <property type="evidence" value="ECO:0007669"/>
    <property type="project" value="InterPro"/>
</dbReference>
<dbReference type="Proteomes" id="UP000663848">
    <property type="component" value="Unassembled WGS sequence"/>
</dbReference>
<reference evidence="2" key="1">
    <citation type="submission" date="2021-02" db="EMBL/GenBank/DDBJ databases">
        <authorList>
            <person name="Nowell W R."/>
        </authorList>
    </citation>
    <scope>NUCLEOTIDE SEQUENCE</scope>
</reference>
<evidence type="ECO:0000313" key="3">
    <source>
        <dbReference type="Proteomes" id="UP000663848"/>
    </source>
</evidence>
<dbReference type="Gene3D" id="3.40.50.300">
    <property type="entry name" value="P-loop containing nucleotide triphosphate hydrolases"/>
    <property type="match status" value="1"/>
</dbReference>